<evidence type="ECO:0008006" key="3">
    <source>
        <dbReference type="Google" id="ProtNLM"/>
    </source>
</evidence>
<sequence>MKLKKTQMQVLTVLVENKSKFLSKREIHNLSKVNNNHIDSAVNFFLENDLIYQPNIDGKIKVTLDGIEAFEENL</sequence>
<protein>
    <recommendedName>
        <fullName evidence="3">MarR family transcriptional regulator</fullName>
    </recommendedName>
</protein>
<keyword evidence="2" id="KW-1185">Reference proteome</keyword>
<gene>
    <name evidence="1" type="ORF">JW646_01180</name>
</gene>
<dbReference type="EMBL" id="CP081135">
    <property type="protein sequence ID" value="UEL48093.1"/>
    <property type="molecule type" value="Genomic_DNA"/>
</dbReference>
<name>A0AAX2ZFL2_9FIRM</name>
<proteinExistence type="predicted"/>
<organism evidence="1 2">
    <name type="scientific">Terrisporobacter hibernicus</name>
    <dbReference type="NCBI Taxonomy" id="2813371"/>
    <lineage>
        <taxon>Bacteria</taxon>
        <taxon>Bacillati</taxon>
        <taxon>Bacillota</taxon>
        <taxon>Clostridia</taxon>
        <taxon>Peptostreptococcales</taxon>
        <taxon>Peptostreptococcaceae</taxon>
        <taxon>Terrisporobacter</taxon>
    </lineage>
</organism>
<evidence type="ECO:0000313" key="2">
    <source>
        <dbReference type="Proteomes" id="UP001198983"/>
    </source>
</evidence>
<reference evidence="1 2" key="1">
    <citation type="journal article" date="2023" name="Int. J. Syst. Evol. Microbiol.">
        <title>Terrisporobacter hibernicus sp. nov., isolated from bovine faeces in Northern Ireland.</title>
        <authorList>
            <person name="Mitchell M."/>
            <person name="Nguyen S.V."/>
            <person name="Connor M."/>
            <person name="Fairley D.J."/>
            <person name="Donoghue O."/>
            <person name="Marshall H."/>
            <person name="Koolman L."/>
            <person name="McMullan G."/>
            <person name="Schaffer K.E."/>
            <person name="McGrath J.W."/>
            <person name="Fanning S."/>
        </authorList>
    </citation>
    <scope>NUCLEOTIDE SEQUENCE [LARGE SCALE GENOMIC DNA]</scope>
    <source>
        <strain evidence="1 2">MCA3</strain>
    </source>
</reference>
<dbReference type="KEGG" id="tem:JW646_01180"/>
<evidence type="ECO:0000313" key="1">
    <source>
        <dbReference type="EMBL" id="UEL48093.1"/>
    </source>
</evidence>
<accession>A0AAX2ZFL2</accession>
<dbReference type="Proteomes" id="UP001198983">
    <property type="component" value="Chromosome"/>
</dbReference>
<dbReference type="RefSeq" id="WP_148557555.1">
    <property type="nucleotide sequence ID" value="NZ_CP081135.1"/>
</dbReference>
<dbReference type="AlphaFoldDB" id="A0AAX2ZFL2"/>